<protein>
    <submittedName>
        <fullName evidence="3">Putative membrane protein</fullName>
    </submittedName>
</protein>
<evidence type="ECO:0000313" key="5">
    <source>
        <dbReference type="Proteomes" id="UP000321425"/>
    </source>
</evidence>
<evidence type="ECO:0000313" key="3">
    <source>
        <dbReference type="EMBL" id="SEM26104.1"/>
    </source>
</evidence>
<dbReference type="Pfam" id="PF09851">
    <property type="entry name" value="SHOCT"/>
    <property type="match status" value="1"/>
</dbReference>
<dbReference type="Proteomes" id="UP000198548">
    <property type="component" value="Unassembled WGS sequence"/>
</dbReference>
<dbReference type="AlphaFoldDB" id="A0A1H7WXN3"/>
<dbReference type="RefSeq" id="WP_010620812.1">
    <property type="nucleotide sequence ID" value="NZ_BJUX01000038.1"/>
</dbReference>
<sequence>MGLILFVIVGYFIYKYLEDKQNGTSIFREQNSALDILNERYAKGEIDEETYRIKKETLNE</sequence>
<dbReference type="STRING" id="426703.SAMN04488100_14118"/>
<accession>A0A1H7WXN3</accession>
<gene>
    <name evidence="2" type="ORF">APU01nite_22370</name>
    <name evidence="3" type="ORF">SAMN04488100_14118</name>
</gene>
<feature type="domain" description="SHOCT" evidence="1">
    <location>
        <begin position="33"/>
        <end position="58"/>
    </location>
</feature>
<dbReference type="OrthoDB" id="2456654at2"/>
<dbReference type="Proteomes" id="UP000321425">
    <property type="component" value="Unassembled WGS sequence"/>
</dbReference>
<name>A0A1H7WXN3_9LACT</name>
<evidence type="ECO:0000259" key="1">
    <source>
        <dbReference type="Pfam" id="PF09851"/>
    </source>
</evidence>
<evidence type="ECO:0000313" key="2">
    <source>
        <dbReference type="EMBL" id="GEK90198.1"/>
    </source>
</evidence>
<reference evidence="2 5" key="2">
    <citation type="submission" date="2019-07" db="EMBL/GenBank/DDBJ databases">
        <title>Whole genome shotgun sequence of Alkalibacterium putridalgicola NBRC 103243.</title>
        <authorList>
            <person name="Hosoyama A."/>
            <person name="Uohara A."/>
            <person name="Ohji S."/>
            <person name="Ichikawa N."/>
        </authorList>
    </citation>
    <scope>NUCLEOTIDE SEQUENCE [LARGE SCALE GENOMIC DNA]</scope>
    <source>
        <strain evidence="2 5">NBRC 103243</strain>
    </source>
</reference>
<organism evidence="3 4">
    <name type="scientific">Alkalibacterium putridalgicola</name>
    <dbReference type="NCBI Taxonomy" id="426703"/>
    <lineage>
        <taxon>Bacteria</taxon>
        <taxon>Bacillati</taxon>
        <taxon>Bacillota</taxon>
        <taxon>Bacilli</taxon>
        <taxon>Lactobacillales</taxon>
        <taxon>Carnobacteriaceae</taxon>
        <taxon>Alkalibacterium</taxon>
    </lineage>
</organism>
<dbReference type="EMBL" id="BJUX01000038">
    <property type="protein sequence ID" value="GEK90198.1"/>
    <property type="molecule type" value="Genomic_DNA"/>
</dbReference>
<dbReference type="InterPro" id="IPR018649">
    <property type="entry name" value="SHOCT"/>
</dbReference>
<dbReference type="EMBL" id="FOBL01000041">
    <property type="protein sequence ID" value="SEM26104.1"/>
    <property type="molecule type" value="Genomic_DNA"/>
</dbReference>
<evidence type="ECO:0000313" key="4">
    <source>
        <dbReference type="Proteomes" id="UP000198548"/>
    </source>
</evidence>
<reference evidence="3 4" key="1">
    <citation type="submission" date="2016-10" db="EMBL/GenBank/DDBJ databases">
        <authorList>
            <person name="de Groot N.N."/>
        </authorList>
    </citation>
    <scope>NUCLEOTIDE SEQUENCE [LARGE SCALE GENOMIC DNA]</scope>
    <source>
        <strain evidence="3 4">DSM 19182</strain>
    </source>
</reference>
<proteinExistence type="predicted"/>
<keyword evidence="5" id="KW-1185">Reference proteome</keyword>